<proteinExistence type="predicted"/>
<reference evidence="1 2" key="1">
    <citation type="submission" date="2019-02" db="EMBL/GenBank/DDBJ databases">
        <title>Isolation of virulent Lactobacillus brevis phages.</title>
        <authorList>
            <person name="Feyereisen M."/>
            <person name="Mahony J."/>
            <person name="O'Sullivan T."/>
            <person name="van Sinderen D."/>
        </authorList>
    </citation>
    <scope>NUCLEOTIDE SEQUENCE [LARGE SCALE GENOMIC DNA]</scope>
</reference>
<dbReference type="Proteomes" id="UP000309991">
    <property type="component" value="Segment"/>
</dbReference>
<protein>
    <submittedName>
        <fullName evidence="1">Uncharacterized protein</fullName>
    </submittedName>
</protein>
<evidence type="ECO:0000313" key="1">
    <source>
        <dbReference type="EMBL" id="QBJ03690.1"/>
    </source>
</evidence>
<evidence type="ECO:0000313" key="2">
    <source>
        <dbReference type="Proteomes" id="UP000309991"/>
    </source>
</evidence>
<dbReference type="EMBL" id="MK504444">
    <property type="protein sequence ID" value="QBJ03690.1"/>
    <property type="molecule type" value="Genomic_DNA"/>
</dbReference>
<gene>
    <name evidence="1" type="ORF">UCC3521_0152</name>
</gene>
<keyword evidence="2" id="KW-1185">Reference proteome</keyword>
<organism evidence="1 2">
    <name type="scientific">Lactobacillus phage 3-521</name>
    <dbReference type="NCBI Taxonomy" id="2510943"/>
    <lineage>
        <taxon>Viruses</taxon>
        <taxon>Duplodnaviria</taxon>
        <taxon>Heunggongvirae</taxon>
        <taxon>Uroviricota</taxon>
        <taxon>Caudoviricetes</taxon>
        <taxon>Herelleviridae</taxon>
        <taxon>Watanabevirus</taxon>
        <taxon>Watanabevirus wv3521</taxon>
    </lineage>
</organism>
<name>A0A4Y5FFM8_9CAUD</name>
<sequence>MTSKFTAEQQEKAMELLTDNGDLNIMPIEEFMTAYEPYEIAKMVKQSNLNLDCDYVRVNDYYSDTHEADDMYALLSDDEIEEALQELQ</sequence>
<accession>A0A4Y5FFM8</accession>